<dbReference type="EMBL" id="ODYU01008972">
    <property type="protein sequence ID" value="SOQ53016.1"/>
    <property type="molecule type" value="Genomic_DNA"/>
</dbReference>
<sequence length="217" mass="24890">MDLHYVAALRAVMCTSAYLFADKRRDVDIAISSVLLHKHQLFFDCLVCRVVASATRDLGFHCRVRQSTYLLLGFFRIFENFSVWNCAKYMAIDSPPVMGIITQMFIDLKCLFTDPMLLIDYWRKKPTITYAGKKPNMRNSSGLFEFRVLKQTHRCVATQCSSLRATLLGPLFNGTSPPLTPIPLQLLFTTILEAHIQEQRDNHRVVCRGTLFMNMSL</sequence>
<proteinExistence type="predicted"/>
<dbReference type="AlphaFoldDB" id="A0A2H1WJ76"/>
<evidence type="ECO:0000313" key="1">
    <source>
        <dbReference type="EMBL" id="SOQ53016.1"/>
    </source>
</evidence>
<accession>A0A2H1WJ76</accession>
<gene>
    <name evidence="1" type="ORF">SFRICE_010417</name>
</gene>
<name>A0A2H1WJ76_SPOFR</name>
<protein>
    <submittedName>
        <fullName evidence="1">SFRICE_010417</fullName>
    </submittedName>
</protein>
<reference evidence="1" key="1">
    <citation type="submission" date="2016-07" db="EMBL/GenBank/DDBJ databases">
        <authorList>
            <person name="Bretaudeau A."/>
        </authorList>
    </citation>
    <scope>NUCLEOTIDE SEQUENCE</scope>
    <source>
        <strain evidence="1">Rice</strain>
        <tissue evidence="1">Whole body</tissue>
    </source>
</reference>
<organism evidence="1">
    <name type="scientific">Spodoptera frugiperda</name>
    <name type="common">Fall armyworm</name>
    <dbReference type="NCBI Taxonomy" id="7108"/>
    <lineage>
        <taxon>Eukaryota</taxon>
        <taxon>Metazoa</taxon>
        <taxon>Ecdysozoa</taxon>
        <taxon>Arthropoda</taxon>
        <taxon>Hexapoda</taxon>
        <taxon>Insecta</taxon>
        <taxon>Pterygota</taxon>
        <taxon>Neoptera</taxon>
        <taxon>Endopterygota</taxon>
        <taxon>Lepidoptera</taxon>
        <taxon>Glossata</taxon>
        <taxon>Ditrysia</taxon>
        <taxon>Noctuoidea</taxon>
        <taxon>Noctuidae</taxon>
        <taxon>Amphipyrinae</taxon>
        <taxon>Spodoptera</taxon>
    </lineage>
</organism>